<dbReference type="GeneID" id="38780381"/>
<dbReference type="EMBL" id="BFAD01000005">
    <property type="protein sequence ID" value="GBE83464.1"/>
    <property type="molecule type" value="Genomic_DNA"/>
</dbReference>
<comment type="caution">
    <text evidence="2">The sequence shown here is derived from an EMBL/GenBank/DDBJ whole genome shotgun (WGS) entry which is preliminary data.</text>
</comment>
<keyword evidence="3" id="KW-1185">Reference proteome</keyword>
<reference evidence="2 3" key="1">
    <citation type="journal article" date="2018" name="Sci. Rep.">
        <title>Genome sequence of the cauliflower mushroom Sparassis crispa (Hanabiratake) and its association with beneficial usage.</title>
        <authorList>
            <person name="Kiyama R."/>
            <person name="Furutani Y."/>
            <person name="Kawaguchi K."/>
            <person name="Nakanishi T."/>
        </authorList>
    </citation>
    <scope>NUCLEOTIDE SEQUENCE [LARGE SCALE GENOMIC DNA]</scope>
</reference>
<evidence type="ECO:0000313" key="2">
    <source>
        <dbReference type="EMBL" id="GBE83464.1"/>
    </source>
</evidence>
<accession>A0A401GNY8</accession>
<dbReference type="Proteomes" id="UP000287166">
    <property type="component" value="Unassembled WGS sequence"/>
</dbReference>
<organism evidence="2 3">
    <name type="scientific">Sparassis crispa</name>
    <dbReference type="NCBI Taxonomy" id="139825"/>
    <lineage>
        <taxon>Eukaryota</taxon>
        <taxon>Fungi</taxon>
        <taxon>Dikarya</taxon>
        <taxon>Basidiomycota</taxon>
        <taxon>Agaricomycotina</taxon>
        <taxon>Agaricomycetes</taxon>
        <taxon>Polyporales</taxon>
        <taxon>Sparassidaceae</taxon>
        <taxon>Sparassis</taxon>
    </lineage>
</organism>
<dbReference type="InParanoid" id="A0A401GNY8"/>
<feature type="region of interest" description="Disordered" evidence="1">
    <location>
        <begin position="55"/>
        <end position="80"/>
    </location>
</feature>
<name>A0A401GNY8_9APHY</name>
<sequence>MDDCIEACCTDRLGVATRRALITRPAGFMCFSSTDWCCFNQPCGLRGFRSPEYDEVGNGPRGVRGKGKDADAGDQMNRQPARAQGMLVDRKGGLAAGAQPPVVGRTSDQISRPSVAFEFISLGPTVSVPGAIPVSRGLPEGTCTRLGARASV</sequence>
<proteinExistence type="predicted"/>
<evidence type="ECO:0000256" key="1">
    <source>
        <dbReference type="SAM" id="MobiDB-lite"/>
    </source>
</evidence>
<dbReference type="AlphaFoldDB" id="A0A401GNY8"/>
<evidence type="ECO:0000313" key="3">
    <source>
        <dbReference type="Proteomes" id="UP000287166"/>
    </source>
</evidence>
<dbReference type="RefSeq" id="XP_027614377.1">
    <property type="nucleotide sequence ID" value="XM_027758576.1"/>
</dbReference>
<gene>
    <name evidence="2" type="ORF">SCP_0505130</name>
</gene>
<protein>
    <submittedName>
        <fullName evidence="2">Uncharacterized protein</fullName>
    </submittedName>
</protein>